<dbReference type="OrthoDB" id="3302484at2759"/>
<dbReference type="STRING" id="436010.A0A166LX96"/>
<dbReference type="Proteomes" id="UP000076532">
    <property type="component" value="Unassembled WGS sequence"/>
</dbReference>
<reference evidence="1 2" key="1">
    <citation type="journal article" date="2016" name="Mol. Biol. Evol.">
        <title>Comparative Genomics of Early-Diverging Mushroom-Forming Fungi Provides Insights into the Origins of Lignocellulose Decay Capabilities.</title>
        <authorList>
            <person name="Nagy L.G."/>
            <person name="Riley R."/>
            <person name="Tritt A."/>
            <person name="Adam C."/>
            <person name="Daum C."/>
            <person name="Floudas D."/>
            <person name="Sun H."/>
            <person name="Yadav J.S."/>
            <person name="Pangilinan J."/>
            <person name="Larsson K.H."/>
            <person name="Matsuura K."/>
            <person name="Barry K."/>
            <person name="Labutti K."/>
            <person name="Kuo R."/>
            <person name="Ohm R.A."/>
            <person name="Bhattacharya S.S."/>
            <person name="Shirouzu T."/>
            <person name="Yoshinaga Y."/>
            <person name="Martin F.M."/>
            <person name="Grigoriev I.V."/>
            <person name="Hibbett D.S."/>
        </authorList>
    </citation>
    <scope>NUCLEOTIDE SEQUENCE [LARGE SCALE GENOMIC DNA]</scope>
    <source>
        <strain evidence="1 2">CBS 109695</strain>
    </source>
</reference>
<keyword evidence="2" id="KW-1185">Reference proteome</keyword>
<accession>A0A166LX96</accession>
<dbReference type="AlphaFoldDB" id="A0A166LX96"/>
<sequence>MAVDHSVLCTVRLRRLLRPTRELGLAALDQDAGSGLVIHEAVDLPQFRAGRVSRALVDTVARKYQNDGGGIECINQLTSARVPCLPPTICALFKYPEQRLDTRFSAHSLLIRYISVESTIVTDRELVGNMARKKSTHSLMGTRLLRDNILAPITGKVDAAPFVAATDARLDVVEPNSRLSSWEGPRHIIDSITELVESEDLVKNVREASRALHNMYSDKLVASLRAQLAQTYERSELRERELTEHLARLGSWEGYRAGAARA</sequence>
<dbReference type="EMBL" id="KV417532">
    <property type="protein sequence ID" value="KZP23414.1"/>
    <property type="molecule type" value="Genomic_DNA"/>
</dbReference>
<gene>
    <name evidence="1" type="ORF">FIBSPDRAFT_889541</name>
</gene>
<name>A0A166LX96_9AGAM</name>
<organism evidence="1 2">
    <name type="scientific">Athelia psychrophila</name>
    <dbReference type="NCBI Taxonomy" id="1759441"/>
    <lineage>
        <taxon>Eukaryota</taxon>
        <taxon>Fungi</taxon>
        <taxon>Dikarya</taxon>
        <taxon>Basidiomycota</taxon>
        <taxon>Agaricomycotina</taxon>
        <taxon>Agaricomycetes</taxon>
        <taxon>Agaricomycetidae</taxon>
        <taxon>Atheliales</taxon>
        <taxon>Atheliaceae</taxon>
        <taxon>Athelia</taxon>
    </lineage>
</organism>
<proteinExistence type="predicted"/>
<evidence type="ECO:0000313" key="1">
    <source>
        <dbReference type="EMBL" id="KZP23414.1"/>
    </source>
</evidence>
<evidence type="ECO:0000313" key="2">
    <source>
        <dbReference type="Proteomes" id="UP000076532"/>
    </source>
</evidence>
<protein>
    <submittedName>
        <fullName evidence="1">Uncharacterized protein</fullName>
    </submittedName>
</protein>